<dbReference type="PANTHER" id="PTHR33449">
    <property type="entry name" value="NUCLEOID-ASSOCIATED PROTEIN YBAB"/>
    <property type="match status" value="1"/>
</dbReference>
<comment type="subunit">
    <text evidence="2">Homodimer.</text>
</comment>
<dbReference type="AlphaFoldDB" id="D2Z3X6"/>
<dbReference type="PANTHER" id="PTHR33449:SF1">
    <property type="entry name" value="NUCLEOID-ASSOCIATED PROTEIN YBAB"/>
    <property type="match status" value="1"/>
</dbReference>
<dbReference type="eggNOG" id="COG0718">
    <property type="taxonomic scope" value="Bacteria"/>
</dbReference>
<keyword evidence="3" id="KW-0175">Coiled coil</keyword>
<accession>D2Z3X6</accession>
<gene>
    <name evidence="4" type="ORF">Dpep_2215</name>
</gene>
<dbReference type="OrthoDB" id="9795263at2"/>
<feature type="coiled-coil region" evidence="3">
    <location>
        <begin position="3"/>
        <end position="30"/>
    </location>
</feature>
<keyword evidence="2" id="KW-0963">Cytoplasm</keyword>
<dbReference type="HAMAP" id="MF_00274">
    <property type="entry name" value="DNA_YbaB_EbfC"/>
    <property type="match status" value="1"/>
</dbReference>
<dbReference type="GO" id="GO:0043590">
    <property type="term" value="C:bacterial nucleoid"/>
    <property type="evidence" value="ECO:0007669"/>
    <property type="project" value="UniProtKB-UniRule"/>
</dbReference>
<dbReference type="PIRSF" id="PIRSF004555">
    <property type="entry name" value="UCP004555"/>
    <property type="match status" value="1"/>
</dbReference>
<dbReference type="STRING" id="469381.Dpep_2215"/>
<protein>
    <recommendedName>
        <fullName evidence="2">Nucleoid-associated protein Dpep_2215</fullName>
    </recommendedName>
</protein>
<proteinExistence type="inferred from homology"/>
<evidence type="ECO:0000313" key="5">
    <source>
        <dbReference type="Proteomes" id="UP000006427"/>
    </source>
</evidence>
<dbReference type="NCBIfam" id="TIGR00103">
    <property type="entry name" value="DNA_YbaB_EbfC"/>
    <property type="match status" value="1"/>
</dbReference>
<evidence type="ECO:0000256" key="1">
    <source>
        <dbReference type="ARBA" id="ARBA00023125"/>
    </source>
</evidence>
<dbReference type="Gene3D" id="3.30.1310.10">
    <property type="entry name" value="Nucleoid-associated protein YbaB-like domain"/>
    <property type="match status" value="1"/>
</dbReference>
<dbReference type="Proteomes" id="UP000006427">
    <property type="component" value="Unassembled WGS sequence"/>
</dbReference>
<dbReference type="RefSeq" id="WP_005662139.1">
    <property type="nucleotide sequence ID" value="NZ_ABTR02000001.1"/>
</dbReference>
<dbReference type="InterPro" id="IPR036894">
    <property type="entry name" value="YbaB-like_sf"/>
</dbReference>
<dbReference type="PaxDb" id="469381-Dpep_2215"/>
<dbReference type="InterPro" id="IPR004401">
    <property type="entry name" value="YbaB/EbfC"/>
</dbReference>
<name>D2Z3X6_9BACT</name>
<dbReference type="Pfam" id="PF02575">
    <property type="entry name" value="YbaB_DNA_bd"/>
    <property type="match status" value="1"/>
</dbReference>
<reference evidence="4 5" key="1">
    <citation type="journal article" date="2010" name="Stand. Genomic Sci.">
        <title>Permanent draft genome sequence of Dethiosulfovibrio peptidovorans type strain (SEBR 4207).</title>
        <authorList>
            <person name="Labutti K."/>
            <person name="Mayilraj S."/>
            <person name="Clum A."/>
            <person name="Lucas S."/>
            <person name="Glavina Del Rio T."/>
            <person name="Nolan M."/>
            <person name="Tice H."/>
            <person name="Cheng J.F."/>
            <person name="Pitluck S."/>
            <person name="Liolios K."/>
            <person name="Ivanova N."/>
            <person name="Mavromatis K."/>
            <person name="Mikhailova N."/>
            <person name="Pati A."/>
            <person name="Goodwin L."/>
            <person name="Chen A."/>
            <person name="Palaniappan K."/>
            <person name="Land M."/>
            <person name="Hauser L."/>
            <person name="Chang Y.J."/>
            <person name="Jeffries C.D."/>
            <person name="Rohde M."/>
            <person name="Spring S."/>
            <person name="Goker M."/>
            <person name="Woyke T."/>
            <person name="Bristow J."/>
            <person name="Eisen J.A."/>
            <person name="Markowitz V."/>
            <person name="Hugenholtz P."/>
            <person name="Kyrpides N.C."/>
            <person name="Klenk H.P."/>
            <person name="Lapidus A."/>
        </authorList>
    </citation>
    <scope>NUCLEOTIDE SEQUENCE [LARGE SCALE GENOMIC DNA]</scope>
    <source>
        <strain evidence="4 5">DSM 11002</strain>
    </source>
</reference>
<sequence>MKMNNIMKQAQKMQAQMERVQASLADDRVEGNSGGGMVTATANGHGEILSLKIAPEVVNPEDIEMLEDLVLAAVNDAARKGQELAQKKMGQITGGLGGALGGLGL</sequence>
<organism evidence="4 5">
    <name type="scientific">Dethiosulfovibrio peptidovorans DSM 11002</name>
    <dbReference type="NCBI Taxonomy" id="469381"/>
    <lineage>
        <taxon>Bacteria</taxon>
        <taxon>Thermotogati</taxon>
        <taxon>Synergistota</taxon>
        <taxon>Synergistia</taxon>
        <taxon>Synergistales</taxon>
        <taxon>Dethiosulfovibrionaceae</taxon>
        <taxon>Dethiosulfovibrio</taxon>
    </lineage>
</organism>
<keyword evidence="5" id="KW-1185">Reference proteome</keyword>
<comment type="subcellular location">
    <subcellularLocation>
        <location evidence="2">Cytoplasm</location>
        <location evidence="2">Nucleoid</location>
    </subcellularLocation>
</comment>
<dbReference type="EMBL" id="ABTR02000001">
    <property type="protein sequence ID" value="EFC92237.1"/>
    <property type="molecule type" value="Genomic_DNA"/>
</dbReference>
<keyword evidence="1 2" id="KW-0238">DNA-binding</keyword>
<dbReference type="GO" id="GO:0003677">
    <property type="term" value="F:DNA binding"/>
    <property type="evidence" value="ECO:0007669"/>
    <property type="project" value="UniProtKB-UniRule"/>
</dbReference>
<dbReference type="SUPFAM" id="SSF82607">
    <property type="entry name" value="YbaB-like"/>
    <property type="match status" value="1"/>
</dbReference>
<comment type="function">
    <text evidence="2">Binds to DNA and alters its conformation. May be involved in regulation of gene expression, nucleoid organization and DNA protection.</text>
</comment>
<dbReference type="GO" id="GO:0005829">
    <property type="term" value="C:cytosol"/>
    <property type="evidence" value="ECO:0007669"/>
    <property type="project" value="TreeGrafter"/>
</dbReference>
<comment type="caution">
    <text evidence="4">The sequence shown here is derived from an EMBL/GenBank/DDBJ whole genome shotgun (WGS) entry which is preliminary data.</text>
</comment>
<comment type="similarity">
    <text evidence="2">Belongs to the YbaB/EbfC family.</text>
</comment>
<evidence type="ECO:0000256" key="2">
    <source>
        <dbReference type="HAMAP-Rule" id="MF_00274"/>
    </source>
</evidence>
<evidence type="ECO:0000256" key="3">
    <source>
        <dbReference type="SAM" id="Coils"/>
    </source>
</evidence>
<evidence type="ECO:0000313" key="4">
    <source>
        <dbReference type="EMBL" id="EFC92237.1"/>
    </source>
</evidence>